<dbReference type="GeneID" id="20646850"/>
<sequence length="74" mass="8970">MVYKHEWVNHSKNYVDPDTGAHTNRIEGTWEIRIKQHIKRMRGMPYLWRSWFLPEKSTPTDSLRGLIKTIRKYA</sequence>
<dbReference type="KEGG" id="psoj:PHYSODRAFT_334627"/>
<evidence type="ECO:0008006" key="3">
    <source>
        <dbReference type="Google" id="ProtNLM"/>
    </source>
</evidence>
<proteinExistence type="predicted"/>
<evidence type="ECO:0000313" key="1">
    <source>
        <dbReference type="EMBL" id="EGZ12767.1"/>
    </source>
</evidence>
<dbReference type="Proteomes" id="UP000002640">
    <property type="component" value="Unassembled WGS sequence"/>
</dbReference>
<dbReference type="InterPro" id="IPR053164">
    <property type="entry name" value="IS1016-like_transposase"/>
</dbReference>
<evidence type="ECO:0000313" key="2">
    <source>
        <dbReference type="Proteomes" id="UP000002640"/>
    </source>
</evidence>
<reference evidence="1 2" key="1">
    <citation type="journal article" date="2006" name="Science">
        <title>Phytophthora genome sequences uncover evolutionary origins and mechanisms of pathogenesis.</title>
        <authorList>
            <person name="Tyler B.M."/>
            <person name="Tripathy S."/>
            <person name="Zhang X."/>
            <person name="Dehal P."/>
            <person name="Jiang R.H."/>
            <person name="Aerts A."/>
            <person name="Arredondo F.D."/>
            <person name="Baxter L."/>
            <person name="Bensasson D."/>
            <person name="Beynon J.L."/>
            <person name="Chapman J."/>
            <person name="Damasceno C.M."/>
            <person name="Dorrance A.E."/>
            <person name="Dou D."/>
            <person name="Dickerman A.W."/>
            <person name="Dubchak I.L."/>
            <person name="Garbelotto M."/>
            <person name="Gijzen M."/>
            <person name="Gordon S.G."/>
            <person name="Govers F."/>
            <person name="Grunwald N.J."/>
            <person name="Huang W."/>
            <person name="Ivors K.L."/>
            <person name="Jones R.W."/>
            <person name="Kamoun S."/>
            <person name="Krampis K."/>
            <person name="Lamour K.H."/>
            <person name="Lee M.K."/>
            <person name="McDonald W.H."/>
            <person name="Medina M."/>
            <person name="Meijer H.J."/>
            <person name="Nordberg E.K."/>
            <person name="Maclean D.J."/>
            <person name="Ospina-Giraldo M.D."/>
            <person name="Morris P.F."/>
            <person name="Phuntumart V."/>
            <person name="Putnam N.H."/>
            <person name="Rash S."/>
            <person name="Rose J.K."/>
            <person name="Sakihama Y."/>
            <person name="Salamov A.A."/>
            <person name="Savidor A."/>
            <person name="Scheuring C.F."/>
            <person name="Smith B.M."/>
            <person name="Sobral B.W."/>
            <person name="Terry A."/>
            <person name="Torto-Alalibo T.A."/>
            <person name="Win J."/>
            <person name="Xu Z."/>
            <person name="Zhang H."/>
            <person name="Grigoriev I.V."/>
            <person name="Rokhsar D.S."/>
            <person name="Boore J.L."/>
        </authorList>
    </citation>
    <scope>NUCLEOTIDE SEQUENCE [LARGE SCALE GENOMIC DNA]</scope>
    <source>
        <strain evidence="1 2">P6497</strain>
    </source>
</reference>
<protein>
    <recommendedName>
        <fullName evidence="3">ISXO2-like transposase domain-containing protein</fullName>
    </recommendedName>
</protein>
<dbReference type="InParanoid" id="G4ZSP6"/>
<dbReference type="PANTHER" id="PTHR47163">
    <property type="entry name" value="DDE_TNP_IS1595 DOMAIN-CONTAINING PROTEIN"/>
    <property type="match status" value="1"/>
</dbReference>
<dbReference type="RefSeq" id="XP_009530196.1">
    <property type="nucleotide sequence ID" value="XM_009531901.1"/>
</dbReference>
<gene>
    <name evidence="1" type="ORF">PHYSODRAFT_334627</name>
</gene>
<dbReference type="AlphaFoldDB" id="G4ZSP6"/>
<organism evidence="1 2">
    <name type="scientific">Phytophthora sojae (strain P6497)</name>
    <name type="common">Soybean stem and root rot agent</name>
    <name type="synonym">Phytophthora megasperma f. sp. glycines</name>
    <dbReference type="NCBI Taxonomy" id="1094619"/>
    <lineage>
        <taxon>Eukaryota</taxon>
        <taxon>Sar</taxon>
        <taxon>Stramenopiles</taxon>
        <taxon>Oomycota</taxon>
        <taxon>Peronosporomycetes</taxon>
        <taxon>Peronosporales</taxon>
        <taxon>Peronosporaceae</taxon>
        <taxon>Phytophthora</taxon>
    </lineage>
</organism>
<dbReference type="PANTHER" id="PTHR47163:SF2">
    <property type="entry name" value="SI:DKEY-17M8.2"/>
    <property type="match status" value="1"/>
</dbReference>
<accession>G4ZSP6</accession>
<keyword evidence="2" id="KW-1185">Reference proteome</keyword>
<dbReference type="EMBL" id="JH159156">
    <property type="protein sequence ID" value="EGZ12767.1"/>
    <property type="molecule type" value="Genomic_DNA"/>
</dbReference>
<name>G4ZSP6_PHYSP</name>